<keyword evidence="4" id="KW-0411">Iron-sulfur</keyword>
<keyword evidence="2" id="KW-0479">Metal-binding</keyword>
<dbReference type="SUPFAM" id="SSF49464">
    <property type="entry name" value="Carboxypeptidase regulatory domain-like"/>
    <property type="match status" value="1"/>
</dbReference>
<keyword evidence="1" id="KW-0004">4Fe-4S</keyword>
<evidence type="ECO:0000256" key="1">
    <source>
        <dbReference type="ARBA" id="ARBA00022485"/>
    </source>
</evidence>
<dbReference type="PANTHER" id="PTHR43177">
    <property type="entry name" value="PROTEIN NRFC"/>
    <property type="match status" value="1"/>
</dbReference>
<feature type="domain" description="4Fe-4S ferredoxin-type" evidence="5">
    <location>
        <begin position="61"/>
        <end position="154"/>
    </location>
</feature>
<dbReference type="Pfam" id="PF13247">
    <property type="entry name" value="Fer4_11"/>
    <property type="match status" value="1"/>
</dbReference>
<proteinExistence type="predicted"/>
<reference evidence="6" key="1">
    <citation type="submission" date="2022-04" db="EMBL/GenBank/DDBJ databases">
        <title>Whole genome sequence of Sphaerotilus sp. FB-5.</title>
        <authorList>
            <person name="Takeda M."/>
            <person name="Narihara S."/>
            <person name="Akimoto M."/>
            <person name="Akimoto R."/>
            <person name="Nishiyashiki S."/>
            <person name="Murakami T."/>
        </authorList>
    </citation>
    <scope>NUCLEOTIDE SEQUENCE</scope>
    <source>
        <strain evidence="6">FB-5</strain>
    </source>
</reference>
<keyword evidence="7" id="KW-1185">Reference proteome</keyword>
<dbReference type="Pfam" id="PF13620">
    <property type="entry name" value="CarboxypepD_reg"/>
    <property type="match status" value="1"/>
</dbReference>
<dbReference type="Proteomes" id="UP001057498">
    <property type="component" value="Chromosome"/>
</dbReference>
<accession>A0ABN6PS14</accession>
<dbReference type="InterPro" id="IPR013783">
    <property type="entry name" value="Ig-like_fold"/>
</dbReference>
<evidence type="ECO:0000259" key="5">
    <source>
        <dbReference type="Pfam" id="PF13247"/>
    </source>
</evidence>
<dbReference type="InterPro" id="IPR017896">
    <property type="entry name" value="4Fe4S_Fe-S-bd"/>
</dbReference>
<evidence type="ECO:0000313" key="7">
    <source>
        <dbReference type="Proteomes" id="UP001057498"/>
    </source>
</evidence>
<keyword evidence="3" id="KW-0408">Iron</keyword>
<dbReference type="InterPro" id="IPR050954">
    <property type="entry name" value="ET_IronSulfur_Cluster-Binding"/>
</dbReference>
<dbReference type="EMBL" id="AP025730">
    <property type="protein sequence ID" value="BDI06030.1"/>
    <property type="molecule type" value="Genomic_DNA"/>
</dbReference>
<evidence type="ECO:0000313" key="6">
    <source>
        <dbReference type="EMBL" id="BDI06030.1"/>
    </source>
</evidence>
<evidence type="ECO:0000256" key="3">
    <source>
        <dbReference type="ARBA" id="ARBA00023004"/>
    </source>
</evidence>
<dbReference type="SUPFAM" id="SSF54862">
    <property type="entry name" value="4Fe-4S ferredoxins"/>
    <property type="match status" value="1"/>
</dbReference>
<dbReference type="RefSeq" id="WP_251969349.1">
    <property type="nucleotide sequence ID" value="NZ_AP025730.1"/>
</dbReference>
<dbReference type="Gene3D" id="2.60.40.10">
    <property type="entry name" value="Immunoglobulins"/>
    <property type="match status" value="1"/>
</dbReference>
<name>A0ABN6PS14_9BURK</name>
<dbReference type="PANTHER" id="PTHR43177:SF3">
    <property type="entry name" value="PROTEIN NRFC HOMOLOG"/>
    <property type="match status" value="1"/>
</dbReference>
<evidence type="ECO:0000256" key="2">
    <source>
        <dbReference type="ARBA" id="ARBA00022723"/>
    </source>
</evidence>
<evidence type="ECO:0000256" key="4">
    <source>
        <dbReference type="ARBA" id="ARBA00023014"/>
    </source>
</evidence>
<sequence length="282" mass="30437">MTQWNLIIDVSLCENCNNCVLAAKDELVGNDFPGFSAAMPANGRGVIRIERHIRGSGHHVDVTHWPVLCNHCRDAPCVEAGGGSVTQRPDGIVVFDPEKVKGRRDLLDCCPYGALVWNEAAQVPQNWFFDAHLLDAGSTEPRCVGVCPTRALEAVKSDDSSMVARAAREGLQTLQPELGTRPRVYYRHLERLQTVFVAGSVSYRDAQGRAECLQGASVVLTGQGRAVASATTDAYGDFRLDGLPIGSGPAELMVTHPQHGSWTRSIVIGNHCVVVPDIELGA</sequence>
<organism evidence="6 7">
    <name type="scientific">Sphaerotilus microaerophilus</name>
    <dbReference type="NCBI Taxonomy" id="2914710"/>
    <lineage>
        <taxon>Bacteria</taxon>
        <taxon>Pseudomonadati</taxon>
        <taxon>Pseudomonadota</taxon>
        <taxon>Betaproteobacteria</taxon>
        <taxon>Burkholderiales</taxon>
        <taxon>Sphaerotilaceae</taxon>
        <taxon>Sphaerotilus</taxon>
    </lineage>
</organism>
<dbReference type="Gene3D" id="3.30.70.20">
    <property type="match status" value="2"/>
</dbReference>
<protein>
    <submittedName>
        <fullName evidence="6">Oxidoreductase</fullName>
    </submittedName>
</protein>
<dbReference type="InterPro" id="IPR008969">
    <property type="entry name" value="CarboxyPept-like_regulatory"/>
</dbReference>
<gene>
    <name evidence="6" type="ORF">CATMQ487_30000</name>
</gene>